<dbReference type="PIRSF" id="PIRSF002158">
    <property type="entry name" value="Ribosomal_L2"/>
    <property type="match status" value="1"/>
</dbReference>
<evidence type="ECO:0000256" key="1">
    <source>
        <dbReference type="ARBA" id="ARBA00005636"/>
    </source>
</evidence>
<dbReference type="SUPFAM" id="SSF50104">
    <property type="entry name" value="Translation proteins SH3-like domain"/>
    <property type="match status" value="1"/>
</dbReference>
<accession>A0A7X1E5K8</accession>
<dbReference type="InterPro" id="IPR014726">
    <property type="entry name" value="Ribosomal_uL2_dom3"/>
</dbReference>
<keyword evidence="2 5" id="KW-0689">Ribosomal protein</keyword>
<dbReference type="Gene3D" id="4.10.950.10">
    <property type="entry name" value="Ribosomal protein L2, domain 3"/>
    <property type="match status" value="1"/>
</dbReference>
<name>A0A7X1E5K8_9BACT</name>
<organism evidence="9 10">
    <name type="scientific">Puniceicoccus vermicola</name>
    <dbReference type="NCBI Taxonomy" id="388746"/>
    <lineage>
        <taxon>Bacteria</taxon>
        <taxon>Pseudomonadati</taxon>
        <taxon>Verrucomicrobiota</taxon>
        <taxon>Opitutia</taxon>
        <taxon>Puniceicoccales</taxon>
        <taxon>Puniceicoccaceae</taxon>
        <taxon>Puniceicoccus</taxon>
    </lineage>
</organism>
<dbReference type="EMBL" id="JACHVA010000126">
    <property type="protein sequence ID" value="MBC2603276.1"/>
    <property type="molecule type" value="Genomic_DNA"/>
</dbReference>
<dbReference type="Gene3D" id="2.30.30.30">
    <property type="match status" value="1"/>
</dbReference>
<evidence type="ECO:0000313" key="10">
    <source>
        <dbReference type="Proteomes" id="UP000525652"/>
    </source>
</evidence>
<keyword evidence="10" id="KW-1185">Reference proteome</keyword>
<dbReference type="GO" id="GO:0019843">
    <property type="term" value="F:rRNA binding"/>
    <property type="evidence" value="ECO:0007669"/>
    <property type="project" value="UniProtKB-UniRule"/>
</dbReference>
<protein>
    <recommendedName>
        <fullName evidence="4 5">Large ribosomal subunit protein uL2</fullName>
    </recommendedName>
</protein>
<dbReference type="SMART" id="SM01382">
    <property type="entry name" value="Ribosomal_L2_C"/>
    <property type="match status" value="1"/>
</dbReference>
<dbReference type="Pfam" id="PF03947">
    <property type="entry name" value="Ribosomal_L2_C"/>
    <property type="match status" value="1"/>
</dbReference>
<comment type="caution">
    <text evidence="9">The sequence shown here is derived from an EMBL/GenBank/DDBJ whole genome shotgun (WGS) entry which is preliminary data.</text>
</comment>
<dbReference type="RefSeq" id="WP_185693908.1">
    <property type="nucleotide sequence ID" value="NZ_JACHVA010000126.1"/>
</dbReference>
<sequence length="281" mass="31376">MPNIEFNPTTPGQRHYVRNHQELSRKRPERRLTNSNHNPKGRNVYGRITSRRRGGGHKRLYRQIDFRRDKLDIPATVREIEYDPNRSAHLALLFYADGEKRYILCPNKVNVGDTIVSSMKSDGEFHPGHSYPLSEIPPATRVHCIELEPGKGAQIARGAGAGAQLISIDGDRATLKMPSGEIRLVHSRCRATIGQVGNLGHSNQSIGKAGRNRWKGRRPRVRGVAMNPVDHPMGGGEGRTSGGGHPVSPWGQLSKGYPTRRKSKPSNSMILVRRNGRKMKR</sequence>
<dbReference type="InterPro" id="IPR022671">
    <property type="entry name" value="Ribosomal_uL2_CS"/>
</dbReference>
<dbReference type="PANTHER" id="PTHR13691">
    <property type="entry name" value="RIBOSOMAL PROTEIN L2"/>
    <property type="match status" value="1"/>
</dbReference>
<keyword evidence="5" id="KW-0694">RNA-binding</keyword>
<dbReference type="InterPro" id="IPR002171">
    <property type="entry name" value="Ribosomal_uL2"/>
</dbReference>
<dbReference type="InterPro" id="IPR022666">
    <property type="entry name" value="Ribosomal_uL2_RNA-bd_dom"/>
</dbReference>
<dbReference type="Pfam" id="PF00181">
    <property type="entry name" value="Ribosomal_L2_N"/>
    <property type="match status" value="1"/>
</dbReference>
<dbReference type="InterPro" id="IPR022669">
    <property type="entry name" value="Ribosomal_uL2_C"/>
</dbReference>
<evidence type="ECO:0000259" key="7">
    <source>
        <dbReference type="SMART" id="SM01382"/>
    </source>
</evidence>
<dbReference type="FunFam" id="4.10.950.10:FF:000001">
    <property type="entry name" value="50S ribosomal protein L2"/>
    <property type="match status" value="1"/>
</dbReference>
<feature type="region of interest" description="Disordered" evidence="6">
    <location>
        <begin position="19"/>
        <end position="56"/>
    </location>
</feature>
<feature type="compositionally biased region" description="Gly residues" evidence="6">
    <location>
        <begin position="233"/>
        <end position="245"/>
    </location>
</feature>
<evidence type="ECO:0000259" key="8">
    <source>
        <dbReference type="SMART" id="SM01383"/>
    </source>
</evidence>
<dbReference type="InterPro" id="IPR012340">
    <property type="entry name" value="NA-bd_OB-fold"/>
</dbReference>
<dbReference type="AlphaFoldDB" id="A0A7X1E5K8"/>
<dbReference type="GO" id="GO:0002181">
    <property type="term" value="P:cytoplasmic translation"/>
    <property type="evidence" value="ECO:0007669"/>
    <property type="project" value="TreeGrafter"/>
</dbReference>
<reference evidence="9 10" key="1">
    <citation type="submission" date="2020-07" db="EMBL/GenBank/DDBJ databases">
        <authorList>
            <person name="Feng X."/>
        </authorList>
    </citation>
    <scope>NUCLEOTIDE SEQUENCE [LARGE SCALE GENOMIC DNA]</scope>
    <source>
        <strain evidence="9 10">JCM14086</strain>
    </source>
</reference>
<dbReference type="InterPro" id="IPR005880">
    <property type="entry name" value="Ribosomal_uL2_bac/org-type"/>
</dbReference>
<evidence type="ECO:0000256" key="5">
    <source>
        <dbReference type="HAMAP-Rule" id="MF_01320"/>
    </source>
</evidence>
<dbReference type="Proteomes" id="UP000525652">
    <property type="component" value="Unassembled WGS sequence"/>
</dbReference>
<dbReference type="HAMAP" id="MF_01320_B">
    <property type="entry name" value="Ribosomal_uL2_B"/>
    <property type="match status" value="1"/>
</dbReference>
<proteinExistence type="inferred from homology"/>
<dbReference type="Gene3D" id="2.40.50.140">
    <property type="entry name" value="Nucleic acid-binding proteins"/>
    <property type="match status" value="1"/>
</dbReference>
<feature type="domain" description="Large ribosomal subunit protein uL2 RNA-binding" evidence="8">
    <location>
        <begin position="41"/>
        <end position="117"/>
    </location>
</feature>
<keyword evidence="3 5" id="KW-0687">Ribonucleoprotein</keyword>
<comment type="similarity">
    <text evidence="1 5">Belongs to the universal ribosomal protein uL2 family.</text>
</comment>
<evidence type="ECO:0000256" key="6">
    <source>
        <dbReference type="SAM" id="MobiDB-lite"/>
    </source>
</evidence>
<dbReference type="InterPro" id="IPR008991">
    <property type="entry name" value="Translation_prot_SH3-like_sf"/>
</dbReference>
<keyword evidence="5" id="KW-0699">rRNA-binding</keyword>
<feature type="domain" description="Large ribosomal subunit protein uL2 C-terminal" evidence="7">
    <location>
        <begin position="125"/>
        <end position="253"/>
    </location>
</feature>
<dbReference type="GO" id="GO:0015934">
    <property type="term" value="C:large ribosomal subunit"/>
    <property type="evidence" value="ECO:0007669"/>
    <property type="project" value="InterPro"/>
</dbReference>
<evidence type="ECO:0000256" key="3">
    <source>
        <dbReference type="ARBA" id="ARBA00023274"/>
    </source>
</evidence>
<feature type="compositionally biased region" description="Basic and acidic residues" evidence="6">
    <location>
        <begin position="19"/>
        <end position="32"/>
    </location>
</feature>
<gene>
    <name evidence="5 9" type="primary">rplB</name>
    <name evidence="9" type="ORF">H5P30_15955</name>
</gene>
<feature type="region of interest" description="Disordered" evidence="6">
    <location>
        <begin position="224"/>
        <end position="281"/>
    </location>
</feature>
<dbReference type="InterPro" id="IPR014722">
    <property type="entry name" value="Rib_uL2_dom2"/>
</dbReference>
<dbReference type="GO" id="GO:0016740">
    <property type="term" value="F:transferase activity"/>
    <property type="evidence" value="ECO:0007669"/>
    <property type="project" value="InterPro"/>
</dbReference>
<comment type="function">
    <text evidence="5">One of the primary rRNA binding proteins. Required for association of the 30S and 50S subunits to form the 70S ribosome, for tRNA binding and peptide bond formation. It has been suggested to have peptidyltransferase activity; this is somewhat controversial. Makes several contacts with the 16S rRNA in the 70S ribosome.</text>
</comment>
<dbReference type="FunFam" id="2.30.30.30:FF:000001">
    <property type="entry name" value="50S ribosomal protein L2"/>
    <property type="match status" value="1"/>
</dbReference>
<evidence type="ECO:0000313" key="9">
    <source>
        <dbReference type="EMBL" id="MBC2603276.1"/>
    </source>
</evidence>
<dbReference type="GO" id="GO:0003735">
    <property type="term" value="F:structural constituent of ribosome"/>
    <property type="evidence" value="ECO:0007669"/>
    <property type="project" value="InterPro"/>
</dbReference>
<evidence type="ECO:0000256" key="2">
    <source>
        <dbReference type="ARBA" id="ARBA00022980"/>
    </source>
</evidence>
<dbReference type="PROSITE" id="PS00467">
    <property type="entry name" value="RIBOSOMAL_L2"/>
    <property type="match status" value="1"/>
</dbReference>
<dbReference type="PANTHER" id="PTHR13691:SF5">
    <property type="entry name" value="LARGE RIBOSOMAL SUBUNIT PROTEIN UL2M"/>
    <property type="match status" value="1"/>
</dbReference>
<evidence type="ECO:0000256" key="4">
    <source>
        <dbReference type="ARBA" id="ARBA00035242"/>
    </source>
</evidence>
<dbReference type="SUPFAM" id="SSF50249">
    <property type="entry name" value="Nucleic acid-binding proteins"/>
    <property type="match status" value="1"/>
</dbReference>
<dbReference type="NCBIfam" id="TIGR01171">
    <property type="entry name" value="rplB_bact"/>
    <property type="match status" value="1"/>
</dbReference>
<comment type="subunit">
    <text evidence="5">Part of the 50S ribosomal subunit. Forms a bridge to the 30S subunit in the 70S ribosome.</text>
</comment>
<dbReference type="SMART" id="SM01383">
    <property type="entry name" value="Ribosomal_L2"/>
    <property type="match status" value="1"/>
</dbReference>